<dbReference type="RefSeq" id="WP_253332373.1">
    <property type="nucleotide sequence ID" value="NZ_JAMYXC010000167.1"/>
</dbReference>
<keyword evidence="1" id="KW-0812">Transmembrane</keyword>
<organism evidence="2 3">
    <name type="scientific">Limimaricola litoreus</name>
    <dbReference type="NCBI Taxonomy" id="2955316"/>
    <lineage>
        <taxon>Bacteria</taxon>
        <taxon>Pseudomonadati</taxon>
        <taxon>Pseudomonadota</taxon>
        <taxon>Alphaproteobacteria</taxon>
        <taxon>Rhodobacterales</taxon>
        <taxon>Paracoccaceae</taxon>
        <taxon>Limimaricola</taxon>
    </lineage>
</organism>
<evidence type="ECO:0000256" key="1">
    <source>
        <dbReference type="SAM" id="Phobius"/>
    </source>
</evidence>
<name>A0A9X2FPL1_9RHOB</name>
<comment type="caution">
    <text evidence="2">The sequence shown here is derived from an EMBL/GenBank/DDBJ whole genome shotgun (WGS) entry which is preliminary data.</text>
</comment>
<proteinExistence type="predicted"/>
<dbReference type="AlphaFoldDB" id="A0A9X2FPL1"/>
<reference evidence="2" key="1">
    <citation type="submission" date="2022-06" db="EMBL/GenBank/DDBJ databases">
        <title>Limimaricola sediminis sp. nov., isolated from an intertidal sediment.</title>
        <authorList>
            <person name="Shao X."/>
        </authorList>
    </citation>
    <scope>NUCLEOTIDE SEQUENCE</scope>
    <source>
        <strain evidence="2">ASW11-118</strain>
    </source>
</reference>
<sequence>PMRDAMRAGAALVVAAFGLILAPGLLGEHVPGWLGGWPTLPGLRGFVLYLGVIATGLGAIYLSAVVWRRRARTG</sequence>
<gene>
    <name evidence="2" type="ORF">NHG85_11095</name>
</gene>
<dbReference type="Proteomes" id="UP001139477">
    <property type="component" value="Unassembled WGS sequence"/>
</dbReference>
<dbReference type="EMBL" id="JAMYXC010000167">
    <property type="protein sequence ID" value="MCP1169061.1"/>
    <property type="molecule type" value="Genomic_DNA"/>
</dbReference>
<keyword evidence="1" id="KW-0472">Membrane</keyword>
<evidence type="ECO:0000313" key="3">
    <source>
        <dbReference type="Proteomes" id="UP001139477"/>
    </source>
</evidence>
<keyword evidence="3" id="KW-1185">Reference proteome</keyword>
<feature type="transmembrane region" description="Helical" evidence="1">
    <location>
        <begin position="46"/>
        <end position="67"/>
    </location>
</feature>
<keyword evidence="1" id="KW-1133">Transmembrane helix</keyword>
<accession>A0A9X2FPL1</accession>
<protein>
    <submittedName>
        <fullName evidence="2">Uncharacterized protein</fullName>
    </submittedName>
</protein>
<feature type="non-terminal residue" evidence="2">
    <location>
        <position position="1"/>
    </location>
</feature>
<evidence type="ECO:0000313" key="2">
    <source>
        <dbReference type="EMBL" id="MCP1169061.1"/>
    </source>
</evidence>